<reference evidence="1" key="1">
    <citation type="journal article" date="2012" name="Proc. Natl. Acad. Sci. U.S.A.">
        <title>Antigenic diversity is generated by distinct evolutionary mechanisms in African trypanosome species.</title>
        <authorList>
            <person name="Jackson A.P."/>
            <person name="Berry A."/>
            <person name="Aslett M."/>
            <person name="Allison H.C."/>
            <person name="Burton P."/>
            <person name="Vavrova-Anderson J."/>
            <person name="Brown R."/>
            <person name="Browne H."/>
            <person name="Corton N."/>
            <person name="Hauser H."/>
            <person name="Gamble J."/>
            <person name="Gilderthorp R."/>
            <person name="Marcello L."/>
            <person name="McQuillan J."/>
            <person name="Otto T.D."/>
            <person name="Quail M.A."/>
            <person name="Sanders M.J."/>
            <person name="van Tonder A."/>
            <person name="Ginger M.L."/>
            <person name="Field M.C."/>
            <person name="Barry J.D."/>
            <person name="Hertz-Fowler C."/>
            <person name="Berriman M."/>
        </authorList>
    </citation>
    <scope>NUCLEOTIDE SEQUENCE</scope>
    <source>
        <strain evidence="1">Y486</strain>
    </source>
</reference>
<protein>
    <submittedName>
        <fullName evidence="1">Uncharacterized protein</fullName>
    </submittedName>
</protein>
<name>G0TZ94_TRYVY</name>
<dbReference type="EMBL" id="HE573023">
    <property type="protein sequence ID" value="CCC49297.1"/>
    <property type="molecule type" value="Genomic_DNA"/>
</dbReference>
<gene>
    <name evidence="1" type="ORF">TVY486_0706150</name>
</gene>
<sequence>MPIATQTTHGQSVFIAAHGEMQSIFKPVAFRRGMLHELDEGSAGNTSAINEENTNSFPVNLAGTAEGSGELFASFSKEWRVYPSVAFYVPAQGLQLVMNVAGPNEDVPEEANSSALLERLPQLQESVHDTSAKHGNVYYLSSVPACRNPVLYPSLQHAPVPQTTAELDYGRYLQALHDAFARFAALRDECARASSLGTHVLSHHIFLVRIANHARLKDIVLLLAVEKCRLCLCVSASSKVTQQYLTQCARDLGVELEWVLGSVLLSEPTELASTDINPVFVLWDIFVNMQLQVTTTELPDMIGGHIDHGGSRGDGERFLKHVDITVVSSLCFTGCEWHTPVMRLGEVGYLSASGRQLVWSLAPLMRVVLPHFVAALVRLLVSESTVDNFTLRFYYNSPSISTATAAATSSGTASGAGRGVAYVTGARRGGVQRRGLGSCLSFRSFSRLSAEFWLSSADRRHFGLCADDNETPLECEFVVDVLRYCRRAGLCDNEESTPVSRQTGGNENLIVPESWGRCFQAIINVERIIDDEEED</sequence>
<evidence type="ECO:0000313" key="1">
    <source>
        <dbReference type="EMBL" id="CCC49297.1"/>
    </source>
</evidence>
<organism evidence="1">
    <name type="scientific">Trypanosoma vivax (strain Y486)</name>
    <dbReference type="NCBI Taxonomy" id="1055687"/>
    <lineage>
        <taxon>Eukaryota</taxon>
        <taxon>Discoba</taxon>
        <taxon>Euglenozoa</taxon>
        <taxon>Kinetoplastea</taxon>
        <taxon>Metakinetoplastina</taxon>
        <taxon>Trypanosomatida</taxon>
        <taxon>Trypanosomatidae</taxon>
        <taxon>Trypanosoma</taxon>
        <taxon>Duttonella</taxon>
    </lineage>
</organism>
<proteinExistence type="predicted"/>
<dbReference type="AlphaFoldDB" id="G0TZ94"/>
<dbReference type="VEuPathDB" id="TriTrypDB:TvY486_0706150"/>
<accession>G0TZ94</accession>